<proteinExistence type="predicted"/>
<evidence type="ECO:0000313" key="1">
    <source>
        <dbReference type="EMBL" id="NIZ69986.1"/>
    </source>
</evidence>
<organism evidence="1 2">
    <name type="scientific">Entomospira culicis</name>
    <dbReference type="NCBI Taxonomy" id="2719989"/>
    <lineage>
        <taxon>Bacteria</taxon>
        <taxon>Pseudomonadati</taxon>
        <taxon>Spirochaetota</taxon>
        <taxon>Spirochaetia</taxon>
        <taxon>Spirochaetales</taxon>
        <taxon>Spirochaetaceae</taxon>
        <taxon>Entomospira</taxon>
    </lineage>
</organism>
<gene>
    <name evidence="1" type="ORF">HCT48_07175</name>
</gene>
<reference evidence="1" key="1">
    <citation type="submission" date="2020-03" db="EMBL/GenBank/DDBJ databases">
        <title>Spirochaetal bacteria isolated from arthropods constitute a novel genus Entomospira genus novum within the order Spirochaetales.</title>
        <authorList>
            <person name="Grana-Miraglia L."/>
            <person name="Sikutova S."/>
            <person name="Fingerle V."/>
            <person name="Sing A."/>
            <person name="Castillo-Ramirez S."/>
            <person name="Margos G."/>
            <person name="Rudolf I."/>
        </authorList>
    </citation>
    <scope>NUCLEOTIDE SEQUENCE</scope>
    <source>
        <strain evidence="1">BR149</strain>
    </source>
</reference>
<dbReference type="Pfam" id="PF09521">
    <property type="entry name" value="RE_NgoPII"/>
    <property type="match status" value="1"/>
</dbReference>
<evidence type="ECO:0000313" key="2">
    <source>
        <dbReference type="Proteomes" id="UP000778951"/>
    </source>
</evidence>
<dbReference type="RefSeq" id="WP_167696053.1">
    <property type="nucleotide sequence ID" value="NZ_CP118181.1"/>
</dbReference>
<keyword evidence="2" id="KW-1185">Reference proteome</keyword>
<dbReference type="InterPro" id="IPR019046">
    <property type="entry name" value="Restrct_endonuc_II_NgoPII"/>
</dbReference>
<keyword evidence="1" id="KW-0255">Endonuclease</keyword>
<sequence length="284" mass="31628">MPANLLQALARIVQQPIPNLKDVTSAKNRANSLGVSLEEYIKDAFADTFHTSDAQARLNKLAGTFSYLGSQNNPPDMMLRGGDAIEVKKITARNADLALNSSYPKTQLMRDNPMLTKECRQCEWWQEKDLIYAVGLVDKSQLSALAFVYGIDYVASAPTYERIKASMSTGIASIPEVEFAPTNELGRVNKVDPLGNTYLRIRGMWHISNPWRSFDYLPQPPTHAAFSLMAIINDEKFLAFPQNDRNALLALTVDHPTLNIANVVIKEPDDPSQTKSAKLITLYL</sequence>
<dbReference type="GO" id="GO:0009036">
    <property type="term" value="F:type II site-specific deoxyribonuclease activity"/>
    <property type="evidence" value="ECO:0007669"/>
    <property type="project" value="InterPro"/>
</dbReference>
<protein>
    <submittedName>
        <fullName evidence="1">NgoPII family restriction endonuclease</fullName>
    </submittedName>
</protein>
<dbReference type="GO" id="GO:0003677">
    <property type="term" value="F:DNA binding"/>
    <property type="evidence" value="ECO:0007669"/>
    <property type="project" value="InterPro"/>
</dbReference>
<comment type="caution">
    <text evidence="1">The sequence shown here is derived from an EMBL/GenBank/DDBJ whole genome shotgun (WGS) entry which is preliminary data.</text>
</comment>
<dbReference type="Proteomes" id="UP000778951">
    <property type="component" value="Unassembled WGS sequence"/>
</dbReference>
<keyword evidence="1" id="KW-0540">Nuclease</keyword>
<dbReference type="GO" id="GO:0009307">
    <property type="term" value="P:DNA restriction-modification system"/>
    <property type="evidence" value="ECO:0007669"/>
    <property type="project" value="InterPro"/>
</dbReference>
<name>A0A968GG75_9SPIO</name>
<dbReference type="AlphaFoldDB" id="A0A968GG75"/>
<dbReference type="EMBL" id="JAATLM010000001">
    <property type="protein sequence ID" value="NIZ69986.1"/>
    <property type="molecule type" value="Genomic_DNA"/>
</dbReference>
<keyword evidence="1" id="KW-0378">Hydrolase</keyword>
<accession>A0A968GG75</accession>